<evidence type="ECO:0000256" key="13">
    <source>
        <dbReference type="HAMAP-Rule" id="MF_00184"/>
    </source>
</evidence>
<dbReference type="Pfam" id="PF07973">
    <property type="entry name" value="tRNA_SAD"/>
    <property type="match status" value="1"/>
</dbReference>
<evidence type="ECO:0000256" key="6">
    <source>
        <dbReference type="ARBA" id="ARBA00022741"/>
    </source>
</evidence>
<dbReference type="SUPFAM" id="SSF52954">
    <property type="entry name" value="Class II aaRS ABD-related"/>
    <property type="match status" value="1"/>
</dbReference>
<evidence type="ECO:0000256" key="4">
    <source>
        <dbReference type="ARBA" id="ARBA00022598"/>
    </source>
</evidence>
<evidence type="ECO:0000259" key="14">
    <source>
        <dbReference type="PROSITE" id="PS50862"/>
    </source>
</evidence>
<dbReference type="OrthoDB" id="9802304at2"/>
<dbReference type="Proteomes" id="UP000198534">
    <property type="component" value="Unassembled WGS sequence"/>
</dbReference>
<dbReference type="HAMAP" id="MF_00184">
    <property type="entry name" value="Thr_tRNA_synth"/>
    <property type="match status" value="1"/>
</dbReference>
<protein>
    <recommendedName>
        <fullName evidence="13">Threonine--tRNA ligase</fullName>
        <ecNumber evidence="13">6.1.1.3</ecNumber>
    </recommendedName>
    <alternativeName>
        <fullName evidence="13">Threonyl-tRNA synthetase</fullName>
        <shortName evidence="13">ThrRS</shortName>
    </alternativeName>
</protein>
<evidence type="ECO:0000256" key="1">
    <source>
        <dbReference type="ARBA" id="ARBA00008226"/>
    </source>
</evidence>
<dbReference type="InterPro" id="IPR002314">
    <property type="entry name" value="aa-tRNA-synt_IIb"/>
</dbReference>
<keyword evidence="6 13" id="KW-0547">Nucleotide-binding</keyword>
<keyword evidence="10 13" id="KW-0648">Protein biosynthesis</keyword>
<dbReference type="CDD" id="cd01667">
    <property type="entry name" value="TGS_ThrRS"/>
    <property type="match status" value="1"/>
</dbReference>
<dbReference type="STRING" id="1048340.SAMN05444487_10826"/>
<dbReference type="PANTHER" id="PTHR11451:SF56">
    <property type="entry name" value="THREONINE--TRNA LIGASE 1"/>
    <property type="match status" value="1"/>
</dbReference>
<dbReference type="Gene3D" id="3.10.20.30">
    <property type="match status" value="1"/>
</dbReference>
<dbReference type="Gene3D" id="3.30.54.20">
    <property type="match status" value="1"/>
</dbReference>
<dbReference type="FunFam" id="3.30.930.10:FF:000002">
    <property type="entry name" value="Threonine--tRNA ligase"/>
    <property type="match status" value="1"/>
</dbReference>
<dbReference type="PANTHER" id="PTHR11451">
    <property type="entry name" value="THREONINE-TRNA LIGASE"/>
    <property type="match status" value="1"/>
</dbReference>
<dbReference type="Gene3D" id="3.40.50.800">
    <property type="entry name" value="Anticodon-binding domain"/>
    <property type="match status" value="1"/>
</dbReference>
<comment type="cofactor">
    <cofactor evidence="13">
        <name>Zn(2+)</name>
        <dbReference type="ChEBI" id="CHEBI:29105"/>
    </cofactor>
    <text evidence="13">Binds 1 zinc ion per subunit.</text>
</comment>
<organism evidence="16 17">
    <name type="scientific">Marininema mesophilum</name>
    <dbReference type="NCBI Taxonomy" id="1048340"/>
    <lineage>
        <taxon>Bacteria</taxon>
        <taxon>Bacillati</taxon>
        <taxon>Bacillota</taxon>
        <taxon>Bacilli</taxon>
        <taxon>Bacillales</taxon>
        <taxon>Thermoactinomycetaceae</taxon>
        <taxon>Marininema</taxon>
    </lineage>
</organism>
<evidence type="ECO:0000256" key="12">
    <source>
        <dbReference type="ARBA" id="ARBA00049515"/>
    </source>
</evidence>
<dbReference type="GO" id="GO:0005737">
    <property type="term" value="C:cytoplasm"/>
    <property type="evidence" value="ECO:0007669"/>
    <property type="project" value="UniProtKB-SubCell"/>
</dbReference>
<keyword evidence="11 13" id="KW-0030">Aminoacyl-tRNA synthetase</keyword>
<dbReference type="InterPro" id="IPR045864">
    <property type="entry name" value="aa-tRNA-synth_II/BPL/LPL"/>
</dbReference>
<evidence type="ECO:0000256" key="8">
    <source>
        <dbReference type="ARBA" id="ARBA00022840"/>
    </source>
</evidence>
<evidence type="ECO:0000256" key="7">
    <source>
        <dbReference type="ARBA" id="ARBA00022833"/>
    </source>
</evidence>
<dbReference type="InterPro" id="IPR047246">
    <property type="entry name" value="ThrRS_anticodon"/>
</dbReference>
<dbReference type="CDD" id="cd00860">
    <property type="entry name" value="ThrRS_anticodon"/>
    <property type="match status" value="1"/>
</dbReference>
<dbReference type="InterPro" id="IPR004095">
    <property type="entry name" value="TGS"/>
</dbReference>
<dbReference type="FunFam" id="3.30.54.20:FF:000002">
    <property type="entry name" value="Threonine--tRNA ligase"/>
    <property type="match status" value="1"/>
</dbReference>
<dbReference type="InterPro" id="IPR002320">
    <property type="entry name" value="Thr-tRNA-ligase_IIa"/>
</dbReference>
<dbReference type="Pfam" id="PF02824">
    <property type="entry name" value="TGS"/>
    <property type="match status" value="1"/>
</dbReference>
<dbReference type="InterPro" id="IPR012676">
    <property type="entry name" value="TGS-like"/>
</dbReference>
<dbReference type="GO" id="GO:0046872">
    <property type="term" value="F:metal ion binding"/>
    <property type="evidence" value="ECO:0007669"/>
    <property type="project" value="UniProtKB-KW"/>
</dbReference>
<dbReference type="InterPro" id="IPR006195">
    <property type="entry name" value="aa-tRNA-synth_II"/>
</dbReference>
<name>A0A1H2XR65_9BACL</name>
<dbReference type="InterPro" id="IPR036621">
    <property type="entry name" value="Anticodon-bd_dom_sf"/>
</dbReference>
<evidence type="ECO:0000259" key="15">
    <source>
        <dbReference type="PROSITE" id="PS51880"/>
    </source>
</evidence>
<comment type="subunit">
    <text evidence="13">Homodimer.</text>
</comment>
<evidence type="ECO:0000256" key="5">
    <source>
        <dbReference type="ARBA" id="ARBA00022723"/>
    </source>
</evidence>
<keyword evidence="5 13" id="KW-0479">Metal-binding</keyword>
<evidence type="ECO:0000256" key="2">
    <source>
        <dbReference type="ARBA" id="ARBA00022490"/>
    </source>
</evidence>
<dbReference type="InterPro" id="IPR012675">
    <property type="entry name" value="Beta-grasp_dom_sf"/>
</dbReference>
<sequence length="642" mass="73649">MSVVIRLPDGTERSFEDKVSVLGVAESISRGLAKKAVAGMIDGKPVDLSREVPNEAEVKILTLDDAEGLEVYRHSAAHLMAQAVKRLYPDVKLGIGPVIENGFYYDMDLPESITAEDLPKIEKEMEKIVKENLPVTRQVVSREEALRIYEEVGDPLKLELIRELPAGELITIYHQGEFFDLCRGPHLASTGKMKAFKLLSVAGAYWRGNSENQMLQRIYGTIWPKKSQLDEHLHRLEEAKERDHRKLGKELGIFTLSKEVGQGLPLWLPKGATVRRTIERYIVDLEERLGYEHVYTPHLASVELYKISGHWEHYHEDMYPPMQMDNDELVLRPMNCPHHMMVFKNELKSYRNLPIRIAELGMMHRYEMSGALSGLQRVRAMTLNDAHIFCRPDQIKDEFIKVVQLVQQVYKDFGIKDFWYRLSYRDPKDKKKYVDNDEMWEKSQQMLKAAMDELGVNYVEAEGEAAFYGPKLDVQVQTALGKDETLSTVQLDFHLPNQFKLEYIGEDGQRHRPVVVHRGIVGTMERFVAFLLEYYKGALPLWLSPVQAKVMTIADSFHDYAQEVVEKMKAAGIRAELDARSEKIGYKIREAQLQKVPYMLVIGEKEQEQRAVALRKRGVGDQGARPIDEVIADIQQVIADKK</sequence>
<keyword evidence="9 13" id="KW-0694">RNA-binding</keyword>
<dbReference type="GO" id="GO:0006435">
    <property type="term" value="P:threonyl-tRNA aminoacylation"/>
    <property type="evidence" value="ECO:0007669"/>
    <property type="project" value="UniProtKB-UniRule"/>
</dbReference>
<keyword evidence="7 13" id="KW-0862">Zinc</keyword>
<evidence type="ECO:0000313" key="17">
    <source>
        <dbReference type="Proteomes" id="UP000198534"/>
    </source>
</evidence>
<dbReference type="InterPro" id="IPR033728">
    <property type="entry name" value="ThrRS_core"/>
</dbReference>
<feature type="binding site" evidence="13">
    <location>
        <position position="387"/>
    </location>
    <ligand>
        <name>Zn(2+)</name>
        <dbReference type="ChEBI" id="CHEBI:29105"/>
        <note>catalytic</note>
    </ligand>
</feature>
<keyword evidence="3 13" id="KW-0820">tRNA-binding</keyword>
<dbReference type="Pfam" id="PF00587">
    <property type="entry name" value="tRNA-synt_2b"/>
    <property type="match status" value="1"/>
</dbReference>
<evidence type="ECO:0000256" key="3">
    <source>
        <dbReference type="ARBA" id="ARBA00022555"/>
    </source>
</evidence>
<keyword evidence="4 13" id="KW-0436">Ligase</keyword>
<dbReference type="InterPro" id="IPR012947">
    <property type="entry name" value="tRNA_SAD"/>
</dbReference>
<dbReference type="FunFam" id="3.40.50.800:FF:000001">
    <property type="entry name" value="Threonine--tRNA ligase"/>
    <property type="match status" value="1"/>
</dbReference>
<dbReference type="FunFam" id="3.30.980.10:FF:000005">
    <property type="entry name" value="Threonyl-tRNA synthetase, mitochondrial"/>
    <property type="match status" value="1"/>
</dbReference>
<dbReference type="PROSITE" id="PS51880">
    <property type="entry name" value="TGS"/>
    <property type="match status" value="1"/>
</dbReference>
<reference evidence="16 17" key="1">
    <citation type="submission" date="2016-10" db="EMBL/GenBank/DDBJ databases">
        <authorList>
            <person name="de Groot N.N."/>
        </authorList>
    </citation>
    <scope>NUCLEOTIDE SEQUENCE [LARGE SCALE GENOMIC DNA]</scope>
    <source>
        <strain evidence="16 17">DSM 45610</strain>
    </source>
</reference>
<dbReference type="SUPFAM" id="SSF55681">
    <property type="entry name" value="Class II aaRS and biotin synthetases"/>
    <property type="match status" value="1"/>
</dbReference>
<evidence type="ECO:0000256" key="11">
    <source>
        <dbReference type="ARBA" id="ARBA00023146"/>
    </source>
</evidence>
<dbReference type="Gene3D" id="3.30.980.10">
    <property type="entry name" value="Threonyl-trna Synthetase, Chain A, domain 2"/>
    <property type="match status" value="1"/>
</dbReference>
<evidence type="ECO:0000256" key="9">
    <source>
        <dbReference type="ARBA" id="ARBA00022884"/>
    </source>
</evidence>
<dbReference type="GO" id="GO:0005524">
    <property type="term" value="F:ATP binding"/>
    <property type="evidence" value="ECO:0007669"/>
    <property type="project" value="UniProtKB-UniRule"/>
</dbReference>
<feature type="binding site" evidence="13">
    <location>
        <position position="336"/>
    </location>
    <ligand>
        <name>Zn(2+)</name>
        <dbReference type="ChEBI" id="CHEBI:29105"/>
        <note>catalytic</note>
    </ligand>
</feature>
<dbReference type="NCBIfam" id="TIGR00418">
    <property type="entry name" value="thrS"/>
    <property type="match status" value="1"/>
</dbReference>
<dbReference type="EC" id="6.1.1.3" evidence="13"/>
<dbReference type="SUPFAM" id="SSF55186">
    <property type="entry name" value="ThrRS/AlaRS common domain"/>
    <property type="match status" value="1"/>
</dbReference>
<gene>
    <name evidence="13" type="primary">thrS</name>
    <name evidence="16" type="ORF">SAMN05444487_10826</name>
</gene>
<dbReference type="RefSeq" id="WP_091739542.1">
    <property type="nucleotide sequence ID" value="NZ_FNNQ01000008.1"/>
</dbReference>
<dbReference type="PROSITE" id="PS50862">
    <property type="entry name" value="AA_TRNA_LIGASE_II"/>
    <property type="match status" value="1"/>
</dbReference>
<dbReference type="Pfam" id="PF03129">
    <property type="entry name" value="HGTP_anticodon"/>
    <property type="match status" value="1"/>
</dbReference>
<evidence type="ECO:0000313" key="16">
    <source>
        <dbReference type="EMBL" id="SDW95245.1"/>
    </source>
</evidence>
<keyword evidence="2 13" id="KW-0963">Cytoplasm</keyword>
<feature type="binding site" evidence="13">
    <location>
        <position position="517"/>
    </location>
    <ligand>
        <name>Zn(2+)</name>
        <dbReference type="ChEBI" id="CHEBI:29105"/>
        <note>catalytic</note>
    </ligand>
</feature>
<dbReference type="EMBL" id="FNNQ01000008">
    <property type="protein sequence ID" value="SDW95245.1"/>
    <property type="molecule type" value="Genomic_DNA"/>
</dbReference>
<dbReference type="Gene3D" id="3.30.930.10">
    <property type="entry name" value="Bira Bifunctional Protein, Domain 2"/>
    <property type="match status" value="1"/>
</dbReference>
<dbReference type="GO" id="GO:0140096">
    <property type="term" value="F:catalytic activity, acting on a protein"/>
    <property type="evidence" value="ECO:0007669"/>
    <property type="project" value="UniProtKB-ARBA"/>
</dbReference>
<dbReference type="GO" id="GO:0000049">
    <property type="term" value="F:tRNA binding"/>
    <property type="evidence" value="ECO:0007669"/>
    <property type="project" value="UniProtKB-KW"/>
</dbReference>
<accession>A0A1H2XR65</accession>
<dbReference type="InterPro" id="IPR004154">
    <property type="entry name" value="Anticodon-bd"/>
</dbReference>
<dbReference type="SMART" id="SM00863">
    <property type="entry name" value="tRNA_SAD"/>
    <property type="match status" value="1"/>
</dbReference>
<dbReference type="GO" id="GO:0004829">
    <property type="term" value="F:threonine-tRNA ligase activity"/>
    <property type="evidence" value="ECO:0007669"/>
    <property type="project" value="UniProtKB-UniRule"/>
</dbReference>
<evidence type="ECO:0000256" key="10">
    <source>
        <dbReference type="ARBA" id="ARBA00022917"/>
    </source>
</evidence>
<proteinExistence type="inferred from homology"/>
<dbReference type="GO" id="GO:0016740">
    <property type="term" value="F:transferase activity"/>
    <property type="evidence" value="ECO:0007669"/>
    <property type="project" value="UniProtKB-ARBA"/>
</dbReference>
<comment type="caution">
    <text evidence="13">Lacks conserved residue(s) required for the propagation of feature annotation.</text>
</comment>
<feature type="domain" description="Aminoacyl-transfer RNA synthetases class-II family profile" evidence="14">
    <location>
        <begin position="243"/>
        <end position="540"/>
    </location>
</feature>
<dbReference type="SUPFAM" id="SSF81271">
    <property type="entry name" value="TGS-like"/>
    <property type="match status" value="1"/>
</dbReference>
<dbReference type="InterPro" id="IPR018163">
    <property type="entry name" value="Thr/Ala-tRNA-synth_IIc_edit"/>
</dbReference>
<keyword evidence="8 13" id="KW-0067">ATP-binding</keyword>
<dbReference type="AlphaFoldDB" id="A0A1H2XR65"/>
<comment type="subcellular location">
    <subcellularLocation>
        <location evidence="13">Cytoplasm</location>
    </subcellularLocation>
</comment>
<comment type="similarity">
    <text evidence="1 13">Belongs to the class-II aminoacyl-tRNA synthetase family.</text>
</comment>
<comment type="catalytic activity">
    <reaction evidence="12 13">
        <text>tRNA(Thr) + L-threonine + ATP = L-threonyl-tRNA(Thr) + AMP + diphosphate + H(+)</text>
        <dbReference type="Rhea" id="RHEA:24624"/>
        <dbReference type="Rhea" id="RHEA-COMP:9670"/>
        <dbReference type="Rhea" id="RHEA-COMP:9704"/>
        <dbReference type="ChEBI" id="CHEBI:15378"/>
        <dbReference type="ChEBI" id="CHEBI:30616"/>
        <dbReference type="ChEBI" id="CHEBI:33019"/>
        <dbReference type="ChEBI" id="CHEBI:57926"/>
        <dbReference type="ChEBI" id="CHEBI:78442"/>
        <dbReference type="ChEBI" id="CHEBI:78534"/>
        <dbReference type="ChEBI" id="CHEBI:456215"/>
        <dbReference type="EC" id="6.1.1.3"/>
    </reaction>
</comment>
<feature type="domain" description="TGS" evidence="15">
    <location>
        <begin position="1"/>
        <end position="62"/>
    </location>
</feature>
<dbReference type="PRINTS" id="PR01047">
    <property type="entry name" value="TRNASYNTHTHR"/>
</dbReference>
<dbReference type="CDD" id="cd00771">
    <property type="entry name" value="ThrRS_core"/>
    <property type="match status" value="1"/>
</dbReference>
<keyword evidence="17" id="KW-1185">Reference proteome</keyword>